<sequence>MATGLFAVALVLATVITAGRRIPRPLMLRAEPGPGRLALRDDHYWLSMYADGVGTAQLIALWSLAASSAHSLVYLPIRANRAPGGGESESEPVMLDLVLAHHSLQFPASSWKGVRARLGRGAPHTASTPDDDIPGYADIDHARHWYREYRDHFDFDSAAHTLFTKGSARAFREYGAELRLLADDGPAQLQYVSETGYFDVELDHGSPHGRSRSPWNVPGSLYIHYCAPWPV</sequence>
<protein>
    <submittedName>
        <fullName evidence="1">Uncharacterized protein</fullName>
    </submittedName>
</protein>
<gene>
    <name evidence="1" type="ORF">NE857_15455</name>
</gene>
<organism evidence="1 2">
    <name type="scientific">Nocardiopsis exhalans</name>
    <dbReference type="NCBI Taxonomy" id="163604"/>
    <lineage>
        <taxon>Bacteria</taxon>
        <taxon>Bacillati</taxon>
        <taxon>Actinomycetota</taxon>
        <taxon>Actinomycetes</taxon>
        <taxon>Streptosporangiales</taxon>
        <taxon>Nocardiopsidaceae</taxon>
        <taxon>Nocardiopsis</taxon>
    </lineage>
</organism>
<keyword evidence="2" id="KW-1185">Reference proteome</keyword>
<evidence type="ECO:0000313" key="2">
    <source>
        <dbReference type="Proteomes" id="UP001055940"/>
    </source>
</evidence>
<evidence type="ECO:0000313" key="1">
    <source>
        <dbReference type="EMBL" id="USY22882.1"/>
    </source>
</evidence>
<dbReference type="EMBL" id="CP099837">
    <property type="protein sequence ID" value="USY22882.1"/>
    <property type="molecule type" value="Genomic_DNA"/>
</dbReference>
<name>A0ABY5DFT7_9ACTN</name>
<dbReference type="RefSeq" id="WP_254421631.1">
    <property type="nucleotide sequence ID" value="NZ_BAAAJB010000027.1"/>
</dbReference>
<accession>A0ABY5DFT7</accession>
<dbReference type="Proteomes" id="UP001055940">
    <property type="component" value="Chromosome"/>
</dbReference>
<reference evidence="1" key="1">
    <citation type="submission" date="2022-06" db="EMBL/GenBank/DDBJ databases">
        <authorList>
            <person name="Ping M."/>
        </authorList>
    </citation>
    <scope>NUCLEOTIDE SEQUENCE</scope>
    <source>
        <strain evidence="1">JCM11759T</strain>
    </source>
</reference>
<proteinExistence type="predicted"/>